<keyword evidence="3" id="KW-0804">Transcription</keyword>
<evidence type="ECO:0000256" key="2">
    <source>
        <dbReference type="ARBA" id="ARBA00023125"/>
    </source>
</evidence>
<proteinExistence type="predicted"/>
<evidence type="ECO:0000313" key="8">
    <source>
        <dbReference type="Proteomes" id="UP000297851"/>
    </source>
</evidence>
<dbReference type="Pfam" id="PF00440">
    <property type="entry name" value="TetR_N"/>
    <property type="match status" value="1"/>
</dbReference>
<protein>
    <submittedName>
        <fullName evidence="7">TetR/AcrR family transcriptional regulator</fullName>
    </submittedName>
</protein>
<dbReference type="InterPro" id="IPR050109">
    <property type="entry name" value="HTH-type_TetR-like_transc_reg"/>
</dbReference>
<feature type="region of interest" description="Disordered" evidence="5">
    <location>
        <begin position="274"/>
        <end position="296"/>
    </location>
</feature>
<evidence type="ECO:0000256" key="5">
    <source>
        <dbReference type="SAM" id="MobiDB-lite"/>
    </source>
</evidence>
<dbReference type="InterPro" id="IPR049445">
    <property type="entry name" value="TetR_SbtR-like_C"/>
</dbReference>
<keyword evidence="8" id="KW-1185">Reference proteome</keyword>
<dbReference type="SUPFAM" id="SSF46689">
    <property type="entry name" value="Homeodomain-like"/>
    <property type="match status" value="1"/>
</dbReference>
<dbReference type="Gene3D" id="1.10.357.10">
    <property type="entry name" value="Tetracycline Repressor, domain 2"/>
    <property type="match status" value="1"/>
</dbReference>
<sequence>MLCSTDMVLRFVRVLTALCGTAPARRNWLTPARGRRGGEPPRCQGSGPRLRVMTSPESTPQDGAQPRRRDARQNRERLLIEARALIAVHGVDASLEEIARRADVGVATLYRNFSTRDDLVRALHDISLAELASVRDEIAAAPTAWDGIVVYTERVAEWLVADPSLPPILKRMETVDPARGKAASFKAVLSALVTQAKRDGDLRTDVDAVDLAVLVTMVGSLGTLGGGYTGQWRRQLSIVLDGLRAVDRGRPKLPGRPLGAKEYQAAVHGLSRRATRVASRGTGAAPGAGAAPEAGA</sequence>
<gene>
    <name evidence="7" type="ORF">E3T25_04205</name>
</gene>
<dbReference type="PANTHER" id="PTHR30055:SF234">
    <property type="entry name" value="HTH-TYPE TRANSCRIPTIONAL REGULATOR BETI"/>
    <property type="match status" value="1"/>
</dbReference>
<evidence type="ECO:0000313" key="7">
    <source>
        <dbReference type="EMBL" id="TFD05250.1"/>
    </source>
</evidence>
<organism evidence="7 8">
    <name type="scientific">Cryobacterium sandaracinum</name>
    <dbReference type="NCBI Taxonomy" id="1259247"/>
    <lineage>
        <taxon>Bacteria</taxon>
        <taxon>Bacillati</taxon>
        <taxon>Actinomycetota</taxon>
        <taxon>Actinomycetes</taxon>
        <taxon>Micrococcales</taxon>
        <taxon>Microbacteriaceae</taxon>
        <taxon>Cryobacterium</taxon>
    </lineage>
</organism>
<dbReference type="EMBL" id="SOGO01000013">
    <property type="protein sequence ID" value="TFD05250.1"/>
    <property type="molecule type" value="Genomic_DNA"/>
</dbReference>
<accession>A0ABY2JID6</accession>
<evidence type="ECO:0000259" key="6">
    <source>
        <dbReference type="PROSITE" id="PS50977"/>
    </source>
</evidence>
<keyword evidence="2 4" id="KW-0238">DNA-binding</keyword>
<keyword evidence="1" id="KW-0805">Transcription regulation</keyword>
<dbReference type="PANTHER" id="PTHR30055">
    <property type="entry name" value="HTH-TYPE TRANSCRIPTIONAL REGULATOR RUTR"/>
    <property type="match status" value="1"/>
</dbReference>
<dbReference type="Pfam" id="PF21597">
    <property type="entry name" value="TetR_C_43"/>
    <property type="match status" value="1"/>
</dbReference>
<feature type="domain" description="HTH tetR-type" evidence="6">
    <location>
        <begin position="72"/>
        <end position="131"/>
    </location>
</feature>
<dbReference type="PROSITE" id="PS50977">
    <property type="entry name" value="HTH_TETR_2"/>
    <property type="match status" value="1"/>
</dbReference>
<feature type="compositionally biased region" description="Low complexity" evidence="5">
    <location>
        <begin position="281"/>
        <end position="296"/>
    </location>
</feature>
<evidence type="ECO:0000256" key="1">
    <source>
        <dbReference type="ARBA" id="ARBA00023015"/>
    </source>
</evidence>
<dbReference type="InterPro" id="IPR036271">
    <property type="entry name" value="Tet_transcr_reg_TetR-rel_C_sf"/>
</dbReference>
<dbReference type="SUPFAM" id="SSF48498">
    <property type="entry name" value="Tetracyclin repressor-like, C-terminal domain"/>
    <property type="match status" value="1"/>
</dbReference>
<comment type="caution">
    <text evidence="7">The sequence shown here is derived from an EMBL/GenBank/DDBJ whole genome shotgun (WGS) entry which is preliminary data.</text>
</comment>
<dbReference type="InterPro" id="IPR001647">
    <property type="entry name" value="HTH_TetR"/>
</dbReference>
<name>A0ABY2JID6_9MICO</name>
<evidence type="ECO:0000256" key="4">
    <source>
        <dbReference type="PROSITE-ProRule" id="PRU00335"/>
    </source>
</evidence>
<dbReference type="Proteomes" id="UP000297851">
    <property type="component" value="Unassembled WGS sequence"/>
</dbReference>
<evidence type="ECO:0000256" key="3">
    <source>
        <dbReference type="ARBA" id="ARBA00023163"/>
    </source>
</evidence>
<feature type="region of interest" description="Disordered" evidence="5">
    <location>
        <begin position="29"/>
        <end position="72"/>
    </location>
</feature>
<reference evidence="7 8" key="1">
    <citation type="submission" date="2019-03" db="EMBL/GenBank/DDBJ databases">
        <title>Genomics of glacier-inhabiting Cryobacterium strains.</title>
        <authorList>
            <person name="Liu Q."/>
            <person name="Xin Y.-H."/>
        </authorList>
    </citation>
    <scope>NUCLEOTIDE SEQUENCE [LARGE SCALE GENOMIC DNA]</scope>
    <source>
        <strain evidence="7 8">TMT2-16</strain>
    </source>
</reference>
<dbReference type="InterPro" id="IPR009057">
    <property type="entry name" value="Homeodomain-like_sf"/>
</dbReference>
<feature type="DNA-binding region" description="H-T-H motif" evidence="4">
    <location>
        <begin position="94"/>
        <end position="113"/>
    </location>
</feature>